<name>A0ACD4PHV4_9BACT</name>
<reference evidence="1" key="1">
    <citation type="submission" date="2022-12" db="EMBL/GenBank/DDBJ databases">
        <authorList>
            <consortium name="Asia Pacific Centre for Animal Health"/>
            <person name="Klose S.M."/>
            <person name="Legione A.R."/>
            <person name="Monotti I."/>
            <person name="Bushell R."/>
            <person name="Marenda M.S."/>
            <person name="Sugiyama T."/>
            <person name="Browning G.F."/>
            <person name="Vaz P.K."/>
        </authorList>
    </citation>
    <scope>NUCLEOTIDE SEQUENCE</scope>
    <source>
        <strain evidence="1">Felid995</strain>
    </source>
</reference>
<dbReference type="EMBL" id="CP114370">
    <property type="protein sequence ID" value="WBP84249.1"/>
    <property type="molecule type" value="Genomic_DNA"/>
</dbReference>
<evidence type="ECO:0000313" key="1">
    <source>
        <dbReference type="EMBL" id="WBP84249.1"/>
    </source>
</evidence>
<dbReference type="Proteomes" id="UP001213039">
    <property type="component" value="Chromosome"/>
</dbReference>
<protein>
    <submittedName>
        <fullName evidence="1">Uncharacterized protein</fullName>
    </submittedName>
</protein>
<proteinExistence type="predicted"/>
<sequence>MKLKNIYKTLLTLSSTPLMFAFVACAPKQAEKVSSQTSFSDENVAFAFNNFLYETRKILAVEITNFFKNTQNKDKIENWKQSQSEIIELLESLKDDKKFDENSTKIIKSFSDQLTAKDLKDVAKFSLLNDFGRKWIVDILSPVSQLIKIPEDTRNKIGKIIDSFVNFATVFRSNLQVDYINSKISLLKQEGEVLILQNNIKSFKNELSVYYEKEKFSSFLKDSELIKKFNNESLEIIKTFDEKLAKSYFSENLPSASTKFSLINTNLFDKKLQIQENQTLNVAFNNVESLKEILREETQIKILDKFYDSYKNLLFSSIENNLIASDFVSVTLVNNNSESEAKVVLYNKNKSTKSFDLIEDDVLIGSDEDQVSTESMSTIKKLSSLVPSDVNHIIKLTLPINKDVQNKIGFEVVSNDISKELNSINLGLYQFNRLLVKSVSVENNTIKVDLSPSYDLESNKVIDDNSFDVIYNQKYAFITALPQNQLANEIDFDIYFALSDEEYQNLFGKRLNSLNYPTLNVNNTSSQEDKEAAQKQHDDFEKAKETLMKEIRLEIK</sequence>
<keyword evidence="2" id="KW-1185">Reference proteome</keyword>
<organism evidence="1 2">
    <name type="scientific">Mycoplasmopsis edwardii</name>
    <dbReference type="NCBI Taxonomy" id="53558"/>
    <lineage>
        <taxon>Bacteria</taxon>
        <taxon>Bacillati</taxon>
        <taxon>Mycoplasmatota</taxon>
        <taxon>Mycoplasmoidales</taxon>
        <taxon>Metamycoplasmataceae</taxon>
        <taxon>Mycoplasmopsis</taxon>
    </lineage>
</organism>
<gene>
    <name evidence="1" type="ORF">Me_995_000223</name>
</gene>
<evidence type="ECO:0000313" key="2">
    <source>
        <dbReference type="Proteomes" id="UP001213039"/>
    </source>
</evidence>
<accession>A0ACD4PHV4</accession>